<gene>
    <name evidence="1" type="ORF">JTE90_021314</name>
</gene>
<comment type="caution">
    <text evidence="1">The sequence shown here is derived from an EMBL/GenBank/DDBJ whole genome shotgun (WGS) entry which is preliminary data.</text>
</comment>
<protein>
    <submittedName>
        <fullName evidence="1">Uncharacterized protein</fullName>
    </submittedName>
</protein>
<accession>A0AAV6VLW4</accession>
<dbReference type="AlphaFoldDB" id="A0AAV6VLW4"/>
<name>A0AAV6VLW4_9ARAC</name>
<evidence type="ECO:0000313" key="1">
    <source>
        <dbReference type="EMBL" id="KAG8197584.1"/>
    </source>
</evidence>
<sequence length="68" mass="8363">MCSEWISWCFKHLSPYRRQKERYHQKQLAKLPHNLHKALYTGFWVQQVCPHPDPHYSVSQEFFDFNVL</sequence>
<dbReference type="Proteomes" id="UP000827092">
    <property type="component" value="Unassembled WGS sequence"/>
</dbReference>
<dbReference type="EMBL" id="JAFNEN010000053">
    <property type="protein sequence ID" value="KAG8197584.1"/>
    <property type="molecule type" value="Genomic_DNA"/>
</dbReference>
<evidence type="ECO:0000313" key="2">
    <source>
        <dbReference type="Proteomes" id="UP000827092"/>
    </source>
</evidence>
<keyword evidence="2" id="KW-1185">Reference proteome</keyword>
<reference evidence="1 2" key="1">
    <citation type="journal article" date="2022" name="Nat. Ecol. Evol.">
        <title>A masculinizing supergene underlies an exaggerated male reproductive morph in a spider.</title>
        <authorList>
            <person name="Hendrickx F."/>
            <person name="De Corte Z."/>
            <person name="Sonet G."/>
            <person name="Van Belleghem S.M."/>
            <person name="Kostlbacher S."/>
            <person name="Vangestel C."/>
        </authorList>
    </citation>
    <scope>NUCLEOTIDE SEQUENCE [LARGE SCALE GENOMIC DNA]</scope>
    <source>
        <strain evidence="1">W744_W776</strain>
    </source>
</reference>
<proteinExistence type="predicted"/>
<organism evidence="1 2">
    <name type="scientific">Oedothorax gibbosus</name>
    <dbReference type="NCBI Taxonomy" id="931172"/>
    <lineage>
        <taxon>Eukaryota</taxon>
        <taxon>Metazoa</taxon>
        <taxon>Ecdysozoa</taxon>
        <taxon>Arthropoda</taxon>
        <taxon>Chelicerata</taxon>
        <taxon>Arachnida</taxon>
        <taxon>Araneae</taxon>
        <taxon>Araneomorphae</taxon>
        <taxon>Entelegynae</taxon>
        <taxon>Araneoidea</taxon>
        <taxon>Linyphiidae</taxon>
        <taxon>Erigoninae</taxon>
        <taxon>Oedothorax</taxon>
    </lineage>
</organism>